<dbReference type="SUPFAM" id="SSF54593">
    <property type="entry name" value="Glyoxalase/Bleomycin resistance protein/Dihydroxybiphenyl dioxygenase"/>
    <property type="match status" value="2"/>
</dbReference>
<evidence type="ECO:0000256" key="3">
    <source>
        <dbReference type="ARBA" id="ARBA00022723"/>
    </source>
</evidence>
<dbReference type="Pfam" id="PF22632">
    <property type="entry name" value="BphC_D1"/>
    <property type="match status" value="1"/>
</dbReference>
<comment type="similarity">
    <text evidence="2 8">Belongs to the extradiol ring-cleavage dioxygenase family.</text>
</comment>
<gene>
    <name evidence="10" type="ORF">EDD29_5015</name>
</gene>
<dbReference type="CDD" id="cd07237">
    <property type="entry name" value="BphC1-RGP6_C_like"/>
    <property type="match status" value="1"/>
</dbReference>
<comment type="caution">
    <text evidence="10">The sequence shown here is derived from an EMBL/GenBank/DDBJ whole genome shotgun (WGS) entry which is preliminary data.</text>
</comment>
<evidence type="ECO:0000256" key="7">
    <source>
        <dbReference type="ARBA" id="ARBA00023004"/>
    </source>
</evidence>
<sequence length="301" mass="32803">MTRVNELAYVVYEVADLADWERFAVDLLGMQIGERTADSLTLRMDAKAHRWICERGPADDLAASGYAVAGAAALDTLVARLRAAGVTVAEGDAALAAARKVERIAVTADPLGNRIELVVGLADAPAPFASERLLGGFVTGRGGAGHVVLTEQEAERADLLAFYTDLLGFAVSDFIDEEIQPGIVASVVFLHCNERHHSLAFAGMPFPKRIHHFMVEAANMLDVGRAYDRCMDAGQRFEMTLGMHPNDRMFSFYVRTPSGFNVEFGWGGLVIDEATWKVQHFDELSSWGHRPPEVVSALLQA</sequence>
<feature type="domain" description="VOC" evidence="9">
    <location>
        <begin position="143"/>
        <end position="267"/>
    </location>
</feature>
<proteinExistence type="inferred from homology"/>
<accession>A0A3N1D2W2</accession>
<dbReference type="AlphaFoldDB" id="A0A3N1D2W2"/>
<dbReference type="Gene3D" id="3.10.180.10">
    <property type="entry name" value="2,3-Dihydroxybiphenyl 1,2-Dioxygenase, domain 1"/>
    <property type="match status" value="2"/>
</dbReference>
<keyword evidence="3" id="KW-0479">Metal-binding</keyword>
<reference evidence="10 11" key="1">
    <citation type="submission" date="2018-11" db="EMBL/GenBank/DDBJ databases">
        <title>Sequencing the genomes of 1000 actinobacteria strains.</title>
        <authorList>
            <person name="Klenk H.-P."/>
        </authorList>
    </citation>
    <scope>NUCLEOTIDE SEQUENCE [LARGE SCALE GENOMIC DNA]</scope>
    <source>
        <strain evidence="10 11">DSM 44254</strain>
    </source>
</reference>
<dbReference type="GO" id="GO:0008198">
    <property type="term" value="F:ferrous iron binding"/>
    <property type="evidence" value="ECO:0007669"/>
    <property type="project" value="InterPro"/>
</dbReference>
<dbReference type="CDD" id="cd07252">
    <property type="entry name" value="BphC1-RGP6_N_like"/>
    <property type="match status" value="1"/>
</dbReference>
<dbReference type="InterPro" id="IPR029068">
    <property type="entry name" value="Glyas_Bleomycin-R_OHBP_Dase"/>
</dbReference>
<evidence type="ECO:0000256" key="5">
    <source>
        <dbReference type="ARBA" id="ARBA00022964"/>
    </source>
</evidence>
<dbReference type="PROSITE" id="PS51819">
    <property type="entry name" value="VOC"/>
    <property type="match status" value="2"/>
</dbReference>
<protein>
    <submittedName>
        <fullName evidence="10">2,3-dihydroxybiphenyl 1,2-dioxygenase</fullName>
    </submittedName>
</protein>
<evidence type="ECO:0000256" key="2">
    <source>
        <dbReference type="ARBA" id="ARBA00008784"/>
    </source>
</evidence>
<dbReference type="PROSITE" id="PS00082">
    <property type="entry name" value="EXTRADIOL_DIOXYGENAS"/>
    <property type="match status" value="1"/>
</dbReference>
<keyword evidence="6 8" id="KW-0560">Oxidoreductase</keyword>
<keyword evidence="4 8" id="KW-0058">Aromatic hydrocarbons catabolism</keyword>
<evidence type="ECO:0000256" key="4">
    <source>
        <dbReference type="ARBA" id="ARBA00022797"/>
    </source>
</evidence>
<keyword evidence="5 8" id="KW-0223">Dioxygenase</keyword>
<organism evidence="10 11">
    <name type="scientific">Actinocorallia herbida</name>
    <dbReference type="NCBI Taxonomy" id="58109"/>
    <lineage>
        <taxon>Bacteria</taxon>
        <taxon>Bacillati</taxon>
        <taxon>Actinomycetota</taxon>
        <taxon>Actinomycetes</taxon>
        <taxon>Streptosporangiales</taxon>
        <taxon>Thermomonosporaceae</taxon>
        <taxon>Actinocorallia</taxon>
    </lineage>
</organism>
<evidence type="ECO:0000256" key="1">
    <source>
        <dbReference type="ARBA" id="ARBA00001954"/>
    </source>
</evidence>
<dbReference type="InterPro" id="IPR004360">
    <property type="entry name" value="Glyas_Fos-R_dOase_dom"/>
</dbReference>
<evidence type="ECO:0000259" key="9">
    <source>
        <dbReference type="PROSITE" id="PS51819"/>
    </source>
</evidence>
<keyword evidence="7 8" id="KW-0408">Iron</keyword>
<evidence type="ECO:0000256" key="6">
    <source>
        <dbReference type="ARBA" id="ARBA00023002"/>
    </source>
</evidence>
<evidence type="ECO:0000313" key="11">
    <source>
        <dbReference type="Proteomes" id="UP000272400"/>
    </source>
</evidence>
<comment type="cofactor">
    <cofactor evidence="1 8">
        <name>Fe(2+)</name>
        <dbReference type="ChEBI" id="CHEBI:29033"/>
    </cofactor>
</comment>
<dbReference type="GO" id="GO:0051213">
    <property type="term" value="F:dioxygenase activity"/>
    <property type="evidence" value="ECO:0007669"/>
    <property type="project" value="UniProtKB-KW"/>
</dbReference>
<evidence type="ECO:0000313" key="10">
    <source>
        <dbReference type="EMBL" id="ROO87408.1"/>
    </source>
</evidence>
<evidence type="ECO:0000256" key="8">
    <source>
        <dbReference type="RuleBase" id="RU000683"/>
    </source>
</evidence>
<dbReference type="OrthoDB" id="6909416at2"/>
<dbReference type="InterPro" id="IPR037523">
    <property type="entry name" value="VOC_core"/>
</dbReference>
<name>A0A3N1D2W2_9ACTN</name>
<dbReference type="Proteomes" id="UP000272400">
    <property type="component" value="Unassembled WGS sequence"/>
</dbReference>
<feature type="domain" description="VOC" evidence="9">
    <location>
        <begin position="6"/>
        <end position="120"/>
    </location>
</feature>
<dbReference type="InterPro" id="IPR000486">
    <property type="entry name" value="Xdiol_ring_cleave_dOase_1/2"/>
</dbReference>
<dbReference type="RefSeq" id="WP_123666694.1">
    <property type="nucleotide sequence ID" value="NZ_RJKE01000001.1"/>
</dbReference>
<dbReference type="Pfam" id="PF00903">
    <property type="entry name" value="Glyoxalase"/>
    <property type="match status" value="1"/>
</dbReference>
<keyword evidence="11" id="KW-1185">Reference proteome</keyword>
<dbReference type="EMBL" id="RJKE01000001">
    <property type="protein sequence ID" value="ROO87408.1"/>
    <property type="molecule type" value="Genomic_DNA"/>
</dbReference>